<dbReference type="InterPro" id="IPR058711">
    <property type="entry name" value="SCO6045-like_C"/>
</dbReference>
<evidence type="ECO:0000313" key="2">
    <source>
        <dbReference type="EMBL" id="SFC37350.1"/>
    </source>
</evidence>
<evidence type="ECO:0000313" key="3">
    <source>
        <dbReference type="Proteomes" id="UP000199207"/>
    </source>
</evidence>
<keyword evidence="3" id="KW-1185">Reference proteome</keyword>
<dbReference type="Proteomes" id="UP000199207">
    <property type="component" value="Unassembled WGS sequence"/>
</dbReference>
<proteinExistence type="predicted"/>
<gene>
    <name evidence="2" type="ORF">SAMN05421773_103113</name>
</gene>
<reference evidence="2 3" key="1">
    <citation type="submission" date="2016-10" db="EMBL/GenBank/DDBJ databases">
        <authorList>
            <person name="de Groot N.N."/>
        </authorList>
    </citation>
    <scope>NUCLEOTIDE SEQUENCE [LARGE SCALE GENOMIC DNA]</scope>
    <source>
        <strain evidence="2 3">CGMCC 4.5739</strain>
    </source>
</reference>
<dbReference type="EMBL" id="FOLM01000003">
    <property type="protein sequence ID" value="SFC37350.1"/>
    <property type="molecule type" value="Genomic_DNA"/>
</dbReference>
<dbReference type="Pfam" id="PF26136">
    <property type="entry name" value="SCO6045_C"/>
    <property type="match status" value="1"/>
</dbReference>
<sequence length="132" mass="14447">MDRPTVTGKRVPARDPAVEAARQRLAVAQTALLSALVTGTPAPEGFDRARLRAQRAALAAKRVSVLARVAPELPGLLGDTFRPRALAYVRSHPLTGGYRQDAARFTRHLLDEGPAGDRRTRRRLRHLLRGEG</sequence>
<evidence type="ECO:0000259" key="1">
    <source>
        <dbReference type="Pfam" id="PF26136"/>
    </source>
</evidence>
<feature type="domain" description="SCO6045-like C-terminal" evidence="1">
    <location>
        <begin position="26"/>
        <end position="110"/>
    </location>
</feature>
<protein>
    <recommendedName>
        <fullName evidence="1">SCO6045-like C-terminal domain-containing protein</fullName>
    </recommendedName>
</protein>
<dbReference type="AlphaFoldDB" id="A0A1I1IVU6"/>
<accession>A0A1I1IVU6</accession>
<name>A0A1I1IVU6_9ACTN</name>
<dbReference type="STRING" id="910347.SAMN05421773_103113"/>
<organism evidence="2 3">
    <name type="scientific">Streptomyces aidingensis</name>
    <dbReference type="NCBI Taxonomy" id="910347"/>
    <lineage>
        <taxon>Bacteria</taxon>
        <taxon>Bacillati</taxon>
        <taxon>Actinomycetota</taxon>
        <taxon>Actinomycetes</taxon>
        <taxon>Kitasatosporales</taxon>
        <taxon>Streptomycetaceae</taxon>
        <taxon>Streptomyces</taxon>
    </lineage>
</organism>